<evidence type="ECO:0000313" key="2">
    <source>
        <dbReference type="Proteomes" id="UP000284842"/>
    </source>
</evidence>
<evidence type="ECO:0000313" key="1">
    <source>
        <dbReference type="EMBL" id="PPQ63018.1"/>
    </source>
</evidence>
<dbReference type="InterPro" id="IPR032675">
    <property type="entry name" value="LRR_dom_sf"/>
</dbReference>
<accession>A0A409V8V1</accession>
<reference evidence="1 2" key="1">
    <citation type="journal article" date="2018" name="Evol. Lett.">
        <title>Horizontal gene cluster transfer increased hallucinogenic mushroom diversity.</title>
        <authorList>
            <person name="Reynolds H.T."/>
            <person name="Vijayakumar V."/>
            <person name="Gluck-Thaler E."/>
            <person name="Korotkin H.B."/>
            <person name="Matheny P.B."/>
            <person name="Slot J.C."/>
        </authorList>
    </citation>
    <scope>NUCLEOTIDE SEQUENCE [LARGE SCALE GENOMIC DNA]</scope>
    <source>
        <strain evidence="1 2">2629</strain>
    </source>
</reference>
<sequence>MTSKLPIEIWNSILKQIPQSKISTCINVCSLFRGLALPILFSSIRIYLIGNDSGLSMLNTAETSWMEETATKLMVNISAALQALNNLETFRWIGCAPLFDHIVANHLPSNLRSLIKFSSVPWDSIQELSSLTCLHLPVTFYFPDDEEVHDGLNEDQDLAEFCPIPNIGALYDSAIFLNLTDLRIPAIHVRDLPIRLSNALLNLEIFFTLHHDDELIGLDLVLHHVVILESLSLVGYLQPQLIVLLASDNGGSILPSLQSFRLSSHLGMWEEALEMSTIPYLIHFLEGRNQLRRLYIRLPEIQTNDLQSLLSVIKNLYSVEVLGIYTGELQDDSLAYLLHCLPVNLVALHIAMDWSGYNLLPLIDTLEKLTKLTFLHLYGTRVRLPILLEDMANACQNLTTVGLNRSLWTIDREGDAILTTKWPRWRIKFNTEEEFDSHDHAWLFKYY</sequence>
<dbReference type="AlphaFoldDB" id="A0A409V8V1"/>
<dbReference type="Proteomes" id="UP000284842">
    <property type="component" value="Unassembled WGS sequence"/>
</dbReference>
<dbReference type="InParanoid" id="A0A409V8V1"/>
<dbReference type="OrthoDB" id="3238099at2759"/>
<evidence type="ECO:0008006" key="3">
    <source>
        <dbReference type="Google" id="ProtNLM"/>
    </source>
</evidence>
<proteinExistence type="predicted"/>
<organism evidence="1 2">
    <name type="scientific">Panaeolus cyanescens</name>
    <dbReference type="NCBI Taxonomy" id="181874"/>
    <lineage>
        <taxon>Eukaryota</taxon>
        <taxon>Fungi</taxon>
        <taxon>Dikarya</taxon>
        <taxon>Basidiomycota</taxon>
        <taxon>Agaricomycotina</taxon>
        <taxon>Agaricomycetes</taxon>
        <taxon>Agaricomycetidae</taxon>
        <taxon>Agaricales</taxon>
        <taxon>Agaricineae</taxon>
        <taxon>Galeropsidaceae</taxon>
        <taxon>Panaeolus</taxon>
    </lineage>
</organism>
<name>A0A409V8V1_9AGAR</name>
<keyword evidence="2" id="KW-1185">Reference proteome</keyword>
<protein>
    <recommendedName>
        <fullName evidence="3">F-box domain-containing protein</fullName>
    </recommendedName>
</protein>
<dbReference type="SUPFAM" id="SSF52047">
    <property type="entry name" value="RNI-like"/>
    <property type="match status" value="1"/>
</dbReference>
<dbReference type="Gene3D" id="3.80.10.10">
    <property type="entry name" value="Ribonuclease Inhibitor"/>
    <property type="match status" value="1"/>
</dbReference>
<dbReference type="EMBL" id="NHTK01006133">
    <property type="protein sequence ID" value="PPQ63018.1"/>
    <property type="molecule type" value="Genomic_DNA"/>
</dbReference>
<comment type="caution">
    <text evidence="1">The sequence shown here is derived from an EMBL/GenBank/DDBJ whole genome shotgun (WGS) entry which is preliminary data.</text>
</comment>
<gene>
    <name evidence="1" type="ORF">CVT24_005964</name>
</gene>